<evidence type="ECO:0000313" key="4">
    <source>
        <dbReference type="Proteomes" id="UP000068016"/>
    </source>
</evidence>
<comment type="similarity">
    <text evidence="1">Belongs to the GSP E family.</text>
</comment>
<accession>A0A108F2Q8</accession>
<dbReference type="InterPro" id="IPR006321">
    <property type="entry name" value="PilT/PilU"/>
</dbReference>
<proteinExistence type="inferred from homology"/>
<dbReference type="PANTHER" id="PTHR30486">
    <property type="entry name" value="TWITCHING MOTILITY PROTEIN PILT"/>
    <property type="match status" value="1"/>
</dbReference>
<dbReference type="InterPro" id="IPR050921">
    <property type="entry name" value="T4SS_GSP_E_ATPase"/>
</dbReference>
<dbReference type="NCBIfam" id="TIGR01420">
    <property type="entry name" value="pilT_fam"/>
    <property type="match status" value="1"/>
</dbReference>
<gene>
    <name evidence="3" type="ORF">WT83_04845</name>
</gene>
<dbReference type="RefSeq" id="WP_060346260.1">
    <property type="nucleotide sequence ID" value="NZ_LPLZ01000017.1"/>
</dbReference>
<dbReference type="Gene3D" id="3.40.50.300">
    <property type="entry name" value="P-loop containing nucleotide triphosphate hydrolases"/>
    <property type="match status" value="1"/>
</dbReference>
<protein>
    <submittedName>
        <fullName evidence="3">Type IV pili twitching motility protein PilT</fullName>
    </submittedName>
</protein>
<dbReference type="Proteomes" id="UP000068016">
    <property type="component" value="Unassembled WGS sequence"/>
</dbReference>
<dbReference type="PROSITE" id="PS00662">
    <property type="entry name" value="T2SP_E"/>
    <property type="match status" value="1"/>
</dbReference>
<dbReference type="InterPro" id="IPR001482">
    <property type="entry name" value="T2SS/T4SS_dom"/>
</dbReference>
<dbReference type="Gene3D" id="3.30.450.90">
    <property type="match status" value="1"/>
</dbReference>
<evidence type="ECO:0000313" key="3">
    <source>
        <dbReference type="EMBL" id="KWN22002.1"/>
    </source>
</evidence>
<organism evidence="3 4">
    <name type="scientific">Burkholderia territorii</name>
    <dbReference type="NCBI Taxonomy" id="1503055"/>
    <lineage>
        <taxon>Bacteria</taxon>
        <taxon>Pseudomonadati</taxon>
        <taxon>Pseudomonadota</taxon>
        <taxon>Betaproteobacteria</taxon>
        <taxon>Burkholderiales</taxon>
        <taxon>Burkholderiaceae</taxon>
        <taxon>Burkholderia</taxon>
        <taxon>Burkholderia cepacia complex</taxon>
    </lineage>
</organism>
<evidence type="ECO:0000259" key="2">
    <source>
        <dbReference type="PROSITE" id="PS00662"/>
    </source>
</evidence>
<dbReference type="PANTHER" id="PTHR30486:SF6">
    <property type="entry name" value="TYPE IV PILUS RETRACTATION ATPASE PILT"/>
    <property type="match status" value="1"/>
</dbReference>
<sequence length="337" mass="36960">MHDLLMEAKAAGASDLHLSAGVPPTIRLDGDILISDRAPLGADAIAHFLHGLMTPDQRALFESTQECDFSVTTSEGVRFRVNAFWQERGPAAVFRLILPEIRSLEDLGCPDVLRKIVSHPAGLVLVTGPTGSGKTTTLAAMIRFLNETNPYHIITIEDPIEFVHASRRSIVNQRELHQHTGSFANALRAALREDPDCILVGELRDLETIRLALTAAETGHLVLATLHTNSAAHTLDRIVDVFPAEEKMLMRTMLAESLNAVICQRLVRRIGGGRVAAWEVMVCTPAIRNLIREGKTAQMQSTIQTSQAQGMVTMESSLRELVRRRLVNETECAALLG</sequence>
<dbReference type="EMBL" id="LPLZ01000017">
    <property type="protein sequence ID" value="KWN22002.1"/>
    <property type="molecule type" value="Genomic_DNA"/>
</dbReference>
<feature type="domain" description="Bacterial type II secretion system protein E" evidence="2">
    <location>
        <begin position="191"/>
        <end position="205"/>
    </location>
</feature>
<dbReference type="CDD" id="cd01131">
    <property type="entry name" value="PilT"/>
    <property type="match status" value="1"/>
</dbReference>
<reference evidence="3 4" key="1">
    <citation type="submission" date="2015-11" db="EMBL/GenBank/DDBJ databases">
        <title>Expanding the genomic diversity of Burkholderia species for the development of highly accurate diagnostics.</title>
        <authorList>
            <person name="Sahl J."/>
            <person name="Keim P."/>
            <person name="Wagner D."/>
        </authorList>
    </citation>
    <scope>NUCLEOTIDE SEQUENCE [LARGE SCALE GENOMIC DNA]</scope>
    <source>
        <strain evidence="3 4">MSMB793WGS</strain>
    </source>
</reference>
<dbReference type="Pfam" id="PF00437">
    <property type="entry name" value="T2SSE"/>
    <property type="match status" value="1"/>
</dbReference>
<dbReference type="GO" id="GO:0005524">
    <property type="term" value="F:ATP binding"/>
    <property type="evidence" value="ECO:0007669"/>
    <property type="project" value="InterPro"/>
</dbReference>
<evidence type="ECO:0000256" key="1">
    <source>
        <dbReference type="ARBA" id="ARBA00006611"/>
    </source>
</evidence>
<dbReference type="SMART" id="SM00382">
    <property type="entry name" value="AAA"/>
    <property type="match status" value="1"/>
</dbReference>
<dbReference type="GO" id="GO:0016887">
    <property type="term" value="F:ATP hydrolysis activity"/>
    <property type="evidence" value="ECO:0007669"/>
    <property type="project" value="InterPro"/>
</dbReference>
<comment type="caution">
    <text evidence="3">The sequence shown here is derived from an EMBL/GenBank/DDBJ whole genome shotgun (WGS) entry which is preliminary data.</text>
</comment>
<dbReference type="InterPro" id="IPR003593">
    <property type="entry name" value="AAA+_ATPase"/>
</dbReference>
<dbReference type="InterPro" id="IPR027417">
    <property type="entry name" value="P-loop_NTPase"/>
</dbReference>
<dbReference type="AlphaFoldDB" id="A0A108F2Q8"/>
<name>A0A108F2Q8_9BURK</name>
<dbReference type="SUPFAM" id="SSF52540">
    <property type="entry name" value="P-loop containing nucleoside triphosphate hydrolases"/>
    <property type="match status" value="1"/>
</dbReference>